<keyword evidence="3" id="KW-1185">Reference proteome</keyword>
<reference evidence="2 3" key="1">
    <citation type="submission" date="2018-06" db="EMBL/GenBank/DDBJ databases">
        <title>Thermoflavimicrobium daqus sp. nov., a thermophilic microbe isolated from Moutai-flavour Daqu.</title>
        <authorList>
            <person name="Wang X."/>
            <person name="Zhou H."/>
        </authorList>
    </citation>
    <scope>NUCLEOTIDE SEQUENCE [LARGE SCALE GENOMIC DNA]</scope>
    <source>
        <strain evidence="2 3">FBKL4.011</strain>
    </source>
</reference>
<proteinExistence type="predicted"/>
<sequence>MVEWLTDWIKQIILLVLIATFLDLLLPNHSMERYVKLVMGLIIIMAILSPIFKLIKNDLNLANLATTIQHKWNMKEMSPIRDIKENADKLQKNQDQLIQKQTEKSMEKIIKQNIQTKFGVEVVQAKVKTELNRNHVLEIKQIEVVTRTKSINQKSPTKTKSMEPVAPVHVEITPTIIKPSNQVDKSLAKEITEYLKQSWQVTTEQIHILIEAPR</sequence>
<evidence type="ECO:0000313" key="2">
    <source>
        <dbReference type="EMBL" id="RAL26569.1"/>
    </source>
</evidence>
<dbReference type="InterPro" id="IPR014245">
    <property type="entry name" value="Spore_III_AF"/>
</dbReference>
<reference evidence="2 3" key="2">
    <citation type="submission" date="2018-06" db="EMBL/GenBank/DDBJ databases">
        <authorList>
            <person name="Zhirakovskaya E."/>
        </authorList>
    </citation>
    <scope>NUCLEOTIDE SEQUENCE [LARGE SCALE GENOMIC DNA]</scope>
    <source>
        <strain evidence="2 3">FBKL4.011</strain>
    </source>
</reference>
<protein>
    <submittedName>
        <fullName evidence="2">Stage III sporulation protein AF</fullName>
    </submittedName>
</protein>
<comment type="caution">
    <text evidence="2">The sequence shown here is derived from an EMBL/GenBank/DDBJ whole genome shotgun (WGS) entry which is preliminary data.</text>
</comment>
<dbReference type="Pfam" id="PF09581">
    <property type="entry name" value="Spore_III_AF"/>
    <property type="match status" value="1"/>
</dbReference>
<dbReference type="OrthoDB" id="2375554at2"/>
<dbReference type="Proteomes" id="UP000251213">
    <property type="component" value="Unassembled WGS sequence"/>
</dbReference>
<keyword evidence="1" id="KW-1133">Transmembrane helix</keyword>
<gene>
    <name evidence="2" type="primary">spoIIIAF</name>
    <name evidence="2" type="ORF">DL897_00515</name>
</gene>
<evidence type="ECO:0000256" key="1">
    <source>
        <dbReference type="SAM" id="Phobius"/>
    </source>
</evidence>
<dbReference type="AlphaFoldDB" id="A0A364K8E6"/>
<accession>A0A364K8E6</accession>
<dbReference type="NCBIfam" id="TIGR02896">
    <property type="entry name" value="spore_III_AF"/>
    <property type="match status" value="1"/>
</dbReference>
<dbReference type="RefSeq" id="WP_113657175.1">
    <property type="nucleotide sequence ID" value="NZ_KZ845663.1"/>
</dbReference>
<keyword evidence="1" id="KW-0812">Transmembrane</keyword>
<feature type="transmembrane region" description="Helical" evidence="1">
    <location>
        <begin position="12"/>
        <end position="31"/>
    </location>
</feature>
<name>A0A364K8E6_9BACL</name>
<evidence type="ECO:0000313" key="3">
    <source>
        <dbReference type="Proteomes" id="UP000251213"/>
    </source>
</evidence>
<dbReference type="EMBL" id="QJKK01000001">
    <property type="protein sequence ID" value="RAL26569.1"/>
    <property type="molecule type" value="Genomic_DNA"/>
</dbReference>
<feature type="transmembrane region" description="Helical" evidence="1">
    <location>
        <begin position="37"/>
        <end position="55"/>
    </location>
</feature>
<organism evidence="2 3">
    <name type="scientific">Thermoflavimicrobium daqui</name>
    <dbReference type="NCBI Taxonomy" id="2137476"/>
    <lineage>
        <taxon>Bacteria</taxon>
        <taxon>Bacillati</taxon>
        <taxon>Bacillota</taxon>
        <taxon>Bacilli</taxon>
        <taxon>Bacillales</taxon>
        <taxon>Thermoactinomycetaceae</taxon>
        <taxon>Thermoflavimicrobium</taxon>
    </lineage>
</organism>
<keyword evidence="1" id="KW-0472">Membrane</keyword>